<dbReference type="PANTHER" id="PTHR33734">
    <property type="entry name" value="LYSM DOMAIN-CONTAINING GPI-ANCHORED PROTEIN 2"/>
    <property type="match status" value="1"/>
</dbReference>
<feature type="domain" description="LysM" evidence="3">
    <location>
        <begin position="452"/>
        <end position="496"/>
    </location>
</feature>
<dbReference type="InterPro" id="IPR000189">
    <property type="entry name" value="Transglyc_AS"/>
</dbReference>
<dbReference type="SUPFAM" id="SSF53955">
    <property type="entry name" value="Lysozyme-like"/>
    <property type="match status" value="1"/>
</dbReference>
<dbReference type="Gene3D" id="3.10.350.10">
    <property type="entry name" value="LysM domain"/>
    <property type="match status" value="4"/>
</dbReference>
<name>A0A1T4WCA0_9BACT</name>
<dbReference type="PROSITE" id="PS51782">
    <property type="entry name" value="LYSM"/>
    <property type="match status" value="4"/>
</dbReference>
<dbReference type="AlphaFoldDB" id="A0A1T4WCA0"/>
<dbReference type="InterPro" id="IPR023346">
    <property type="entry name" value="Lysozyme-like_dom_sf"/>
</dbReference>
<keyword evidence="5" id="KW-1185">Reference proteome</keyword>
<feature type="region of interest" description="Disordered" evidence="2">
    <location>
        <begin position="47"/>
        <end position="77"/>
    </location>
</feature>
<sequence length="619" mass="70030">MKNISSTAPDVQISGHTASKVFSLLCLMLAACALLSLSACVTTGQKAPDTPLISADAPPDTPDERAEGSEQPNEEEVANFAQKDAMPLSPQEEQALSTKPDLSFELDSVETKEMLQFFRFFTHDRRGRKSFERWLKRSEKYMPYVQTELAKRGLPHDLAFLPFVESGFNPKAGSHAGAKGLWQFMPYTGKKYGLSVGWWLDERYDPYKSTHAAADYLTKLYSDFGDWYLALAAYNAGEGRIMRALKSSGCDNYFDLSKKRSNRWRRGRRLYYLPKETRNYVPKFMAVIKIVRNLESLGFEKPNWDREVTVQALETKPKTDLRRLASNVGMDWKAFRDMNPAYVEAGTHPERSSTIYLPQDKITKAQEYLASSSFREYTGYYAFYRVRRGDSWYRISRRFGVSIAVLKKYNHRRSNLLRPGQSLKVPGKGLTRSMVAQNKRSSKRSSRATSNGSYRVCKGDTLWVVAKRNGLSIGALARANNLPVRAHLKVGQRLYIPSSNAAARTRQLAQSRSNYTIRSGDSLWTIARKHNTTVATLARANGISRRATLRPGKSLYIPGRSASVTASSSKAAQKKYRVRRGDTLYAIARRFNTTTKKIMAWNKLSSTNIRPGDSLTLYQ</sequence>
<evidence type="ECO:0000313" key="5">
    <source>
        <dbReference type="Proteomes" id="UP000189733"/>
    </source>
</evidence>
<gene>
    <name evidence="4" type="ORF">SAMN02745702_02070</name>
</gene>
<dbReference type="InterPro" id="IPR018392">
    <property type="entry name" value="LysM"/>
</dbReference>
<dbReference type="CDD" id="cd16894">
    <property type="entry name" value="MltD-like"/>
    <property type="match status" value="1"/>
</dbReference>
<evidence type="ECO:0000313" key="4">
    <source>
        <dbReference type="EMBL" id="SKA74934.1"/>
    </source>
</evidence>
<dbReference type="PROSITE" id="PS00922">
    <property type="entry name" value="TRANSGLYCOSYLASE"/>
    <property type="match status" value="1"/>
</dbReference>
<feature type="domain" description="LysM" evidence="3">
    <location>
        <begin position="382"/>
        <end position="425"/>
    </location>
</feature>
<evidence type="ECO:0000256" key="1">
    <source>
        <dbReference type="ARBA" id="ARBA00007734"/>
    </source>
</evidence>
<proteinExistence type="inferred from homology"/>
<reference evidence="4 5" key="1">
    <citation type="submission" date="2017-02" db="EMBL/GenBank/DDBJ databases">
        <authorList>
            <person name="Peterson S.W."/>
        </authorList>
    </citation>
    <scope>NUCLEOTIDE SEQUENCE [LARGE SCALE GENOMIC DNA]</scope>
    <source>
        <strain evidence="4 5">DSM 18034</strain>
    </source>
</reference>
<organism evidence="4 5">
    <name type="scientific">Desulfobaculum bizertense DSM 18034</name>
    <dbReference type="NCBI Taxonomy" id="1121442"/>
    <lineage>
        <taxon>Bacteria</taxon>
        <taxon>Pseudomonadati</taxon>
        <taxon>Thermodesulfobacteriota</taxon>
        <taxon>Desulfovibrionia</taxon>
        <taxon>Desulfovibrionales</taxon>
        <taxon>Desulfovibrionaceae</taxon>
        <taxon>Desulfobaculum</taxon>
    </lineage>
</organism>
<dbReference type="Proteomes" id="UP000189733">
    <property type="component" value="Unassembled WGS sequence"/>
</dbReference>
<dbReference type="InterPro" id="IPR008258">
    <property type="entry name" value="Transglycosylase_SLT_dom_1"/>
</dbReference>
<dbReference type="Gene3D" id="1.10.530.10">
    <property type="match status" value="1"/>
</dbReference>
<dbReference type="SMART" id="SM00257">
    <property type="entry name" value="LysM"/>
    <property type="match status" value="4"/>
</dbReference>
<dbReference type="GO" id="GO:0016020">
    <property type="term" value="C:membrane"/>
    <property type="evidence" value="ECO:0007669"/>
    <property type="project" value="InterPro"/>
</dbReference>
<accession>A0A1T4WCA0</accession>
<dbReference type="Pfam" id="PF01464">
    <property type="entry name" value="SLT"/>
    <property type="match status" value="1"/>
</dbReference>
<dbReference type="Pfam" id="PF01476">
    <property type="entry name" value="LysM"/>
    <property type="match status" value="4"/>
</dbReference>
<evidence type="ECO:0000259" key="3">
    <source>
        <dbReference type="PROSITE" id="PS51782"/>
    </source>
</evidence>
<dbReference type="GO" id="GO:0000270">
    <property type="term" value="P:peptidoglycan metabolic process"/>
    <property type="evidence" value="ECO:0007669"/>
    <property type="project" value="InterPro"/>
</dbReference>
<feature type="domain" description="LysM" evidence="3">
    <location>
        <begin position="513"/>
        <end position="557"/>
    </location>
</feature>
<feature type="domain" description="LysM" evidence="3">
    <location>
        <begin position="574"/>
        <end position="617"/>
    </location>
</feature>
<dbReference type="PANTHER" id="PTHR33734:SF22">
    <property type="entry name" value="MEMBRANE-BOUND LYTIC MUREIN TRANSGLYCOSYLASE D"/>
    <property type="match status" value="1"/>
</dbReference>
<dbReference type="STRING" id="1121442.SAMN02745702_02070"/>
<protein>
    <submittedName>
        <fullName evidence="4">Membrane-bound lytic murein transglycosylase D</fullName>
    </submittedName>
</protein>
<dbReference type="EMBL" id="FUYA01000006">
    <property type="protein sequence ID" value="SKA74934.1"/>
    <property type="molecule type" value="Genomic_DNA"/>
</dbReference>
<dbReference type="OrthoDB" id="9815002at2"/>
<dbReference type="CDD" id="cd00118">
    <property type="entry name" value="LysM"/>
    <property type="match status" value="4"/>
</dbReference>
<evidence type="ECO:0000256" key="2">
    <source>
        <dbReference type="SAM" id="MobiDB-lite"/>
    </source>
</evidence>
<dbReference type="PROSITE" id="PS51257">
    <property type="entry name" value="PROKAR_LIPOPROTEIN"/>
    <property type="match status" value="1"/>
</dbReference>
<comment type="similarity">
    <text evidence="1">Belongs to the transglycosylase Slt family.</text>
</comment>
<dbReference type="SUPFAM" id="SSF54106">
    <property type="entry name" value="LysM domain"/>
    <property type="match status" value="4"/>
</dbReference>
<dbReference type="GO" id="GO:0008933">
    <property type="term" value="F:peptidoglycan lytic transglycosylase activity"/>
    <property type="evidence" value="ECO:0007669"/>
    <property type="project" value="InterPro"/>
</dbReference>
<dbReference type="InterPro" id="IPR036779">
    <property type="entry name" value="LysM_dom_sf"/>
</dbReference>
<dbReference type="RefSeq" id="WP_078685351.1">
    <property type="nucleotide sequence ID" value="NZ_FUYA01000006.1"/>
</dbReference>